<organism evidence="4 5">
    <name type="scientific">Xylaria multiplex</name>
    <dbReference type="NCBI Taxonomy" id="323545"/>
    <lineage>
        <taxon>Eukaryota</taxon>
        <taxon>Fungi</taxon>
        <taxon>Dikarya</taxon>
        <taxon>Ascomycota</taxon>
        <taxon>Pezizomycotina</taxon>
        <taxon>Sordariomycetes</taxon>
        <taxon>Xylariomycetidae</taxon>
        <taxon>Xylariales</taxon>
        <taxon>Xylariaceae</taxon>
        <taxon>Xylaria</taxon>
    </lineage>
</organism>
<dbReference type="GO" id="GO:0048269">
    <property type="term" value="C:methionine adenosyltransferase complex"/>
    <property type="evidence" value="ECO:0007669"/>
    <property type="project" value="TreeGrafter"/>
</dbReference>
<feature type="transmembrane region" description="Helical" evidence="2">
    <location>
        <begin position="502"/>
        <end position="526"/>
    </location>
</feature>
<proteinExistence type="predicted"/>
<dbReference type="Gene3D" id="3.40.50.720">
    <property type="entry name" value="NAD(P)-binding Rossmann-like Domain"/>
    <property type="match status" value="1"/>
</dbReference>
<comment type="caution">
    <text evidence="4">The sequence shown here is derived from an EMBL/GenBank/DDBJ whole genome shotgun (WGS) entry which is preliminary data.</text>
</comment>
<reference evidence="4 5" key="1">
    <citation type="submission" date="2019-12" db="EMBL/GenBank/DDBJ databases">
        <title>Draft genome sequence of the ascomycete Xylaria multiplex DSM 110363.</title>
        <authorList>
            <person name="Buettner E."/>
            <person name="Kellner H."/>
        </authorList>
    </citation>
    <scope>NUCLEOTIDE SEQUENCE [LARGE SCALE GENOMIC DNA]</scope>
    <source>
        <strain evidence="4 5">DSM 110363</strain>
    </source>
</reference>
<feature type="region of interest" description="Disordered" evidence="1">
    <location>
        <begin position="532"/>
        <end position="555"/>
    </location>
</feature>
<evidence type="ECO:0000313" key="4">
    <source>
        <dbReference type="EMBL" id="KAF2964461.1"/>
    </source>
</evidence>
<keyword evidence="2" id="KW-1133">Transmembrane helix</keyword>
<evidence type="ECO:0000256" key="2">
    <source>
        <dbReference type="SAM" id="Phobius"/>
    </source>
</evidence>
<sequence length="610" mass="65890">MSAKTVLVTGATGLLGRQVVRAFERGDWSVKGTGHSRADGSTILKVDLAKPNEAEAALDRVKPNVVVHCAANRFPDKCDNDPEGTRNLNVAATESLASLCAARDILLIYISTDYVFPGKPSDAPYAADAPPQPTNFYGQTKLDGERAVLDIFKRASKPGLGIVLRVPVLYGDAEVPAESAVNVLMDSVWKVQEPDTTIKMDHWALRYPTNTEDVGRVCHDVAVKYLSTEDSALPRILQFSSEDRFTKYEICQVFGEIMGLPIIGIKPNTEGNDPNATVQRPYDCHLSPLPTNFALASSCATELTDIYKVYTSFDGWYFLLQGPVEQTSCYPSGYTADSRQYYSPARCPTGFTSACQSKNIAGTVSETVLTASYGWEQTLGCVNPQDSSTTTVWTVTQVSSGQTARTTYTNVIGGINAYQVQVGFQSTDFASSTTTSTTVSTYRPLQSFVDAPFPTILIDSKSKTTSQTRATTHTTAISAGSTSGSSSSSSSNKKKTSRKHSIGSGAIAGIVIGAIVGVVVIIALIWHQIRRKRGQNEETPRDGQGEAQPDASTEKFNDIAPSQTYQVKDMPENAAGAPEVVYEMATHDNAIELDTGYTPPYTNTQYRASH</sequence>
<dbReference type="InterPro" id="IPR036291">
    <property type="entry name" value="NAD(P)-bd_dom_sf"/>
</dbReference>
<keyword evidence="5" id="KW-1185">Reference proteome</keyword>
<feature type="compositionally biased region" description="Low complexity" evidence="1">
    <location>
        <begin position="463"/>
        <end position="491"/>
    </location>
</feature>
<dbReference type="UniPathway" id="UPA00315">
    <property type="reaction ID" value="UER00080"/>
</dbReference>
<dbReference type="FunFam" id="3.40.50.720:FF:000357">
    <property type="entry name" value="Methionine adenosyltransferase 2 subunit beta"/>
    <property type="match status" value="1"/>
</dbReference>
<dbReference type="PANTHER" id="PTHR10491">
    <property type="entry name" value="DTDP-4-DEHYDRORHAMNOSE REDUCTASE"/>
    <property type="match status" value="1"/>
</dbReference>
<dbReference type="InterPro" id="IPR005913">
    <property type="entry name" value="dTDP_dehydrorham_reduct"/>
</dbReference>
<dbReference type="CDD" id="cd05254">
    <property type="entry name" value="dTDP_HR_like_SDR_e"/>
    <property type="match status" value="1"/>
</dbReference>
<dbReference type="AlphaFoldDB" id="A0A7C8III6"/>
<dbReference type="OrthoDB" id="6235964at2759"/>
<keyword evidence="2" id="KW-0472">Membrane</keyword>
<gene>
    <name evidence="4" type="ORF">GQX73_g9118</name>
</gene>
<dbReference type="GO" id="GO:0006556">
    <property type="term" value="P:S-adenosylmethionine biosynthetic process"/>
    <property type="evidence" value="ECO:0007669"/>
    <property type="project" value="UniProtKB-UniPathway"/>
</dbReference>
<protein>
    <recommendedName>
        <fullName evidence="3">RmlD-like substrate binding domain-containing protein</fullName>
    </recommendedName>
</protein>
<evidence type="ECO:0000259" key="3">
    <source>
        <dbReference type="Pfam" id="PF04321"/>
    </source>
</evidence>
<dbReference type="EMBL" id="WUBL01000150">
    <property type="protein sequence ID" value="KAF2964461.1"/>
    <property type="molecule type" value="Genomic_DNA"/>
</dbReference>
<evidence type="ECO:0000313" key="5">
    <source>
        <dbReference type="Proteomes" id="UP000481858"/>
    </source>
</evidence>
<feature type="domain" description="RmlD-like substrate binding" evidence="3">
    <location>
        <begin position="5"/>
        <end position="287"/>
    </location>
</feature>
<dbReference type="SUPFAM" id="SSF51735">
    <property type="entry name" value="NAD(P)-binding Rossmann-fold domains"/>
    <property type="match status" value="1"/>
</dbReference>
<dbReference type="InterPro" id="IPR029903">
    <property type="entry name" value="RmlD-like-bd"/>
</dbReference>
<feature type="compositionally biased region" description="Basic and acidic residues" evidence="1">
    <location>
        <begin position="534"/>
        <end position="544"/>
    </location>
</feature>
<dbReference type="InParanoid" id="A0A7C8III6"/>
<dbReference type="PANTHER" id="PTHR10491:SF4">
    <property type="entry name" value="METHIONINE ADENOSYLTRANSFERASE 2 SUBUNIT BETA"/>
    <property type="match status" value="1"/>
</dbReference>
<feature type="region of interest" description="Disordered" evidence="1">
    <location>
        <begin position="462"/>
        <end position="500"/>
    </location>
</feature>
<keyword evidence="2" id="KW-0812">Transmembrane</keyword>
<dbReference type="GO" id="GO:0048270">
    <property type="term" value="F:methionine adenosyltransferase regulator activity"/>
    <property type="evidence" value="ECO:0007669"/>
    <property type="project" value="TreeGrafter"/>
</dbReference>
<dbReference type="Proteomes" id="UP000481858">
    <property type="component" value="Unassembled WGS sequence"/>
</dbReference>
<accession>A0A7C8III6</accession>
<dbReference type="Pfam" id="PF04321">
    <property type="entry name" value="RmlD_sub_bind"/>
    <property type="match status" value="1"/>
</dbReference>
<evidence type="ECO:0000256" key="1">
    <source>
        <dbReference type="SAM" id="MobiDB-lite"/>
    </source>
</evidence>
<name>A0A7C8III6_9PEZI</name>